<accession>A0A0D6EH46</accession>
<evidence type="ECO:0000256" key="4">
    <source>
        <dbReference type="SAM" id="MobiDB-lite"/>
    </source>
</evidence>
<dbReference type="InterPro" id="IPR015943">
    <property type="entry name" value="WD40/YVTN_repeat-like_dom_sf"/>
</dbReference>
<dbReference type="Pfam" id="PF00400">
    <property type="entry name" value="WD40"/>
    <property type="match status" value="1"/>
</dbReference>
<dbReference type="PANTHER" id="PTHR44019">
    <property type="entry name" value="WD REPEAT-CONTAINING PROTEIN 55"/>
    <property type="match status" value="1"/>
</dbReference>
<organism evidence="5 6">
    <name type="scientific">Sporidiobolus salmonicolor</name>
    <name type="common">Yeast-like fungus</name>
    <name type="synonym">Sporobolomyces salmonicolor</name>
    <dbReference type="NCBI Taxonomy" id="5005"/>
    <lineage>
        <taxon>Eukaryota</taxon>
        <taxon>Fungi</taxon>
        <taxon>Dikarya</taxon>
        <taxon>Basidiomycota</taxon>
        <taxon>Pucciniomycotina</taxon>
        <taxon>Microbotryomycetes</taxon>
        <taxon>Sporidiobolales</taxon>
        <taxon>Sporidiobolaceae</taxon>
        <taxon>Sporobolomyces</taxon>
    </lineage>
</organism>
<dbReference type="OrthoDB" id="1932312at2759"/>
<feature type="region of interest" description="Disordered" evidence="4">
    <location>
        <begin position="332"/>
        <end position="354"/>
    </location>
</feature>
<dbReference type="AlphaFoldDB" id="A0A0D6EH46"/>
<dbReference type="PROSITE" id="PS50082">
    <property type="entry name" value="WD_REPEATS_2"/>
    <property type="match status" value="1"/>
</dbReference>
<dbReference type="InterPro" id="IPR050505">
    <property type="entry name" value="WDR55/POC1"/>
</dbReference>
<keyword evidence="6" id="KW-1185">Reference proteome</keyword>
<gene>
    <name evidence="5" type="primary">SPOSA6832_00844</name>
</gene>
<dbReference type="EMBL" id="CENE01000002">
    <property type="protein sequence ID" value="CEQ39342.1"/>
    <property type="molecule type" value="Genomic_DNA"/>
</dbReference>
<name>A0A0D6EH46_SPOSA</name>
<proteinExistence type="predicted"/>
<dbReference type="PANTHER" id="PTHR44019:SF8">
    <property type="entry name" value="POC1 CENTRIOLAR PROTEIN HOMOLOG"/>
    <property type="match status" value="1"/>
</dbReference>
<dbReference type="PROSITE" id="PS50294">
    <property type="entry name" value="WD_REPEATS_REGION"/>
    <property type="match status" value="1"/>
</dbReference>
<keyword evidence="2" id="KW-0677">Repeat</keyword>
<dbReference type="InterPro" id="IPR036322">
    <property type="entry name" value="WD40_repeat_dom_sf"/>
</dbReference>
<dbReference type="InterPro" id="IPR001680">
    <property type="entry name" value="WD40_rpt"/>
</dbReference>
<keyword evidence="1 3" id="KW-0853">WD repeat</keyword>
<dbReference type="SUPFAM" id="SSF50978">
    <property type="entry name" value="WD40 repeat-like"/>
    <property type="match status" value="1"/>
</dbReference>
<feature type="compositionally biased region" description="Low complexity" evidence="4">
    <location>
        <begin position="340"/>
        <end position="353"/>
    </location>
</feature>
<evidence type="ECO:0000256" key="3">
    <source>
        <dbReference type="PROSITE-ProRule" id="PRU00221"/>
    </source>
</evidence>
<dbReference type="Gene3D" id="2.130.10.10">
    <property type="entry name" value="YVTN repeat-like/Quinoprotein amine dehydrogenase"/>
    <property type="match status" value="1"/>
</dbReference>
<evidence type="ECO:0000313" key="5">
    <source>
        <dbReference type="EMBL" id="CEQ39342.1"/>
    </source>
</evidence>
<dbReference type="Proteomes" id="UP000243876">
    <property type="component" value="Unassembled WGS sequence"/>
</dbReference>
<dbReference type="SMART" id="SM00320">
    <property type="entry name" value="WD40"/>
    <property type="match status" value="3"/>
</dbReference>
<protein>
    <submittedName>
        <fullName evidence="5">SPOSA6832_00844-mRNA-1:cds</fullName>
    </submittedName>
</protein>
<sequence length="525" mass="57986">MSTDPSKESDAVYQSHLLVARFLHAQGYSSTLSSFAAEAHSRHPALRLPALDSSSQSVEGDDWNDVVEEWIARRMTRLKVNDEGERIMDQLEGLEFENAVLPTKVETVVREGSNLLAVKKGVMPRKKWDSAELQFKRCAALAFRLLHEDNIDVELLSRSDTVPCILTTSVDRTLKLWSTSSRSFELLDSHSFSSPVLSFTQHPQPASARFVACGTMEGSLSIVDLVTREVVVKVKDHNKYIVCVAWSPDGNYLATLGHDKLVHVYSVSLSFPITFSSPSCDDAQAEADSPTVKLALAQTLHPRTNPEAAVFLPDSQWLVWTARDDHLLHYLGMPPPHPSSPSTSSANPAHTPSKPWELREHNLNPNLDTFVSFSILSLSVHPSLPLLSLQTSTAAARILLYPFHSSTRLLTIHTTAQQSDYFNPRHAWLPSGAAVCVNSEDGIVRIVDLKGKVRFAKGAHGIAAPVEDADDGASEEVRSERARARRELDRGSSVVRDVEAFEDEEAGSVVILSCGFDKTVKRLRR</sequence>
<evidence type="ECO:0000256" key="1">
    <source>
        <dbReference type="ARBA" id="ARBA00022574"/>
    </source>
</evidence>
<feature type="repeat" description="WD" evidence="3">
    <location>
        <begin position="234"/>
        <end position="268"/>
    </location>
</feature>
<evidence type="ECO:0000313" key="6">
    <source>
        <dbReference type="Proteomes" id="UP000243876"/>
    </source>
</evidence>
<reference evidence="6" key="1">
    <citation type="submission" date="2015-02" db="EMBL/GenBank/DDBJ databases">
        <authorList>
            <person name="Gon?alves P."/>
        </authorList>
    </citation>
    <scope>NUCLEOTIDE SEQUENCE [LARGE SCALE GENOMIC DNA]</scope>
</reference>
<evidence type="ECO:0000256" key="2">
    <source>
        <dbReference type="ARBA" id="ARBA00022737"/>
    </source>
</evidence>